<dbReference type="OrthoDB" id="1680946at2"/>
<dbReference type="SUPFAM" id="SSF158397">
    <property type="entry name" value="TM1646-like"/>
    <property type="match status" value="1"/>
</dbReference>
<evidence type="ECO:0008006" key="3">
    <source>
        <dbReference type="Google" id="ProtNLM"/>
    </source>
</evidence>
<dbReference type="RefSeq" id="WP_093728710.1">
    <property type="nucleotide sequence ID" value="NZ_FMZB01000017.1"/>
</dbReference>
<dbReference type="Proteomes" id="UP000198666">
    <property type="component" value="Unassembled WGS sequence"/>
</dbReference>
<name>A0A1G6WM60_9BACI</name>
<dbReference type="InterPro" id="IPR005585">
    <property type="entry name" value="DUF327"/>
</dbReference>
<dbReference type="Gene3D" id="1.20.120.490">
    <property type="entry name" value="Hypothetical protein TM1646-like domain"/>
    <property type="match status" value="1"/>
</dbReference>
<organism evidence="1 2">
    <name type="scientific">Terribacillus halophilus</name>
    <dbReference type="NCBI Taxonomy" id="361279"/>
    <lineage>
        <taxon>Bacteria</taxon>
        <taxon>Bacillati</taxon>
        <taxon>Bacillota</taxon>
        <taxon>Bacilli</taxon>
        <taxon>Bacillales</taxon>
        <taxon>Bacillaceae</taxon>
        <taxon>Terribacillus</taxon>
    </lineage>
</organism>
<dbReference type="EMBL" id="FMZB01000017">
    <property type="protein sequence ID" value="SDD66307.1"/>
    <property type="molecule type" value="Genomic_DNA"/>
</dbReference>
<dbReference type="STRING" id="361279.SAMN05421663_1179"/>
<dbReference type="AlphaFoldDB" id="A0A1G6WM60"/>
<evidence type="ECO:0000313" key="2">
    <source>
        <dbReference type="Proteomes" id="UP000198666"/>
    </source>
</evidence>
<gene>
    <name evidence="1" type="ORF">SAMN05421663_1179</name>
</gene>
<sequence length="145" mass="16886">MKIGPDIRAQLDAARKNTTQASAEPKRFQELVQSQSRKLQGQELQQLISDITKQGERLARTRSFRELALYKRKIKKFMEDVKDNGMELHHEHSWNQHGSRKLTTVRQIDEKLMELTEILMNQEKQQIGVLGLIGEIKGLLFNLYT</sequence>
<reference evidence="2" key="1">
    <citation type="submission" date="2016-10" db="EMBL/GenBank/DDBJ databases">
        <authorList>
            <person name="Varghese N."/>
            <person name="Submissions S."/>
        </authorList>
    </citation>
    <scope>NUCLEOTIDE SEQUENCE [LARGE SCALE GENOMIC DNA]</scope>
    <source>
        <strain evidence="2">DSM 21620</strain>
    </source>
</reference>
<keyword evidence="2" id="KW-1185">Reference proteome</keyword>
<accession>A0A1G6WM60</accession>
<evidence type="ECO:0000313" key="1">
    <source>
        <dbReference type="EMBL" id="SDD66307.1"/>
    </source>
</evidence>
<dbReference type="Pfam" id="PF03885">
    <property type="entry name" value="DUF327"/>
    <property type="match status" value="1"/>
</dbReference>
<dbReference type="InterPro" id="IPR024042">
    <property type="entry name" value="TM1646-like_dom_sf"/>
</dbReference>
<protein>
    <recommendedName>
        <fullName evidence="3">DUF327 domain-containing protein</fullName>
    </recommendedName>
</protein>
<proteinExistence type="predicted"/>